<dbReference type="InterPro" id="IPR000683">
    <property type="entry name" value="Gfo/Idh/MocA-like_OxRdtase_N"/>
</dbReference>
<dbReference type="GO" id="GO:0016491">
    <property type="term" value="F:oxidoreductase activity"/>
    <property type="evidence" value="ECO:0007669"/>
    <property type="project" value="UniProtKB-KW"/>
</dbReference>
<dbReference type="SUPFAM" id="SSF51735">
    <property type="entry name" value="NAD(P)-binding Rossmann-fold domains"/>
    <property type="match status" value="1"/>
</dbReference>
<evidence type="ECO:0000313" key="4">
    <source>
        <dbReference type="EMBL" id="ABL78495.1"/>
    </source>
</evidence>
<name>A1RZ65_THEPD</name>
<sequence length="370" mass="41520">MRIRVGLIGSGWSASAQAFSLSSLGRVVRRSGFPEVELRVVFSRTPAHAEALARQYGFEKWTTSESEFFGEDLDVVGIASPNNTHYPYALRALERGFNVVLEKPVAFNAREAEEIERYSRRVGRSVAVCLVSRFTPGIQVLRDLVVRGELGDFLEFRGVIAHAKHAYKDTPFEWRMDRSVAGGGVFADIGVHVLDLSEYVTGGRVRRVFGKVYTLVGERVDPATGLKRRVDTEDIGFAVLEYEAGAVGSVEASKVSPGFEEQMRVEVYGDRGGARFSLSEPHVLHLYRRETGRTEKIVKGYEEIYGDLAWPLPKSFEGWVFSYVILYKTFFEYLSGLREDYHPTISDGVRSQKLLDAVYESSSSGKWIEV</sequence>
<dbReference type="eggNOG" id="arCOG01622">
    <property type="taxonomic scope" value="Archaea"/>
</dbReference>
<dbReference type="Pfam" id="PF01408">
    <property type="entry name" value="GFO_IDH_MocA"/>
    <property type="match status" value="1"/>
</dbReference>
<keyword evidence="5" id="KW-1185">Reference proteome</keyword>
<dbReference type="GeneID" id="4600963"/>
<proteinExistence type="predicted"/>
<dbReference type="Gene3D" id="3.40.50.720">
    <property type="entry name" value="NAD(P)-binding Rossmann-like Domain"/>
    <property type="match status" value="1"/>
</dbReference>
<dbReference type="OrthoDB" id="30889at2157"/>
<organism evidence="4 5">
    <name type="scientific">Thermofilum pendens (strain DSM 2475 / Hrk 5)</name>
    <dbReference type="NCBI Taxonomy" id="368408"/>
    <lineage>
        <taxon>Archaea</taxon>
        <taxon>Thermoproteota</taxon>
        <taxon>Thermoprotei</taxon>
        <taxon>Thermofilales</taxon>
        <taxon>Thermofilaceae</taxon>
        <taxon>Thermofilum</taxon>
    </lineage>
</organism>
<dbReference type="Pfam" id="PF02894">
    <property type="entry name" value="GFO_IDH_MocA_C"/>
    <property type="match status" value="1"/>
</dbReference>
<dbReference type="InterPro" id="IPR050463">
    <property type="entry name" value="Gfo/Idh/MocA_oxidrdct_glycsds"/>
</dbReference>
<dbReference type="PANTHER" id="PTHR43818">
    <property type="entry name" value="BCDNA.GH03377"/>
    <property type="match status" value="1"/>
</dbReference>
<protein>
    <submittedName>
        <fullName evidence="4">Oxidoreductase domain protein</fullName>
    </submittedName>
</protein>
<dbReference type="InterPro" id="IPR004104">
    <property type="entry name" value="Gfo/Idh/MocA-like_OxRdtase_C"/>
</dbReference>
<feature type="domain" description="Gfo/Idh/MocA-like oxidoreductase C-terminal" evidence="3">
    <location>
        <begin position="143"/>
        <end position="370"/>
    </location>
</feature>
<evidence type="ECO:0000313" key="5">
    <source>
        <dbReference type="Proteomes" id="UP000000641"/>
    </source>
</evidence>
<dbReference type="InterPro" id="IPR036291">
    <property type="entry name" value="NAD(P)-bd_dom_sf"/>
</dbReference>
<dbReference type="SUPFAM" id="SSF55347">
    <property type="entry name" value="Glyceraldehyde-3-phosphate dehydrogenase-like, C-terminal domain"/>
    <property type="match status" value="1"/>
</dbReference>
<dbReference type="GO" id="GO:0000166">
    <property type="term" value="F:nucleotide binding"/>
    <property type="evidence" value="ECO:0007669"/>
    <property type="project" value="InterPro"/>
</dbReference>
<dbReference type="AlphaFoldDB" id="A1RZ65"/>
<dbReference type="KEGG" id="tpe:Tpen_1096"/>
<dbReference type="PANTHER" id="PTHR43818:SF11">
    <property type="entry name" value="BCDNA.GH03377"/>
    <property type="match status" value="1"/>
</dbReference>
<dbReference type="EnsemblBacteria" id="ABL78495">
    <property type="protein sequence ID" value="ABL78495"/>
    <property type="gene ID" value="Tpen_1096"/>
</dbReference>
<reference evidence="5" key="1">
    <citation type="journal article" date="2008" name="J. Bacteriol.">
        <title>Genome sequence of Thermofilum pendens reveals an exceptional loss of biosynthetic pathways without genome reduction.</title>
        <authorList>
            <person name="Anderson I."/>
            <person name="Rodriguez J."/>
            <person name="Susanti D."/>
            <person name="Porat I."/>
            <person name="Reich C."/>
            <person name="Ulrich L.E."/>
            <person name="Elkins J.G."/>
            <person name="Mavromatis K."/>
            <person name="Lykidis A."/>
            <person name="Kim E."/>
            <person name="Thompson L.S."/>
            <person name="Nolan M."/>
            <person name="Land M."/>
            <person name="Copeland A."/>
            <person name="Lapidus A."/>
            <person name="Lucas S."/>
            <person name="Detter C."/>
            <person name="Zhulin I.B."/>
            <person name="Olsen G.J."/>
            <person name="Whitman W."/>
            <person name="Mukhopadhyay B."/>
            <person name="Bristow J."/>
            <person name="Kyrpides N."/>
        </authorList>
    </citation>
    <scope>NUCLEOTIDE SEQUENCE [LARGE SCALE GENOMIC DNA]</scope>
    <source>
        <strain evidence="5">DSM 2475 / Hrk 5</strain>
    </source>
</reference>
<evidence type="ECO:0000256" key="1">
    <source>
        <dbReference type="ARBA" id="ARBA00023002"/>
    </source>
</evidence>
<evidence type="ECO:0000259" key="3">
    <source>
        <dbReference type="Pfam" id="PF02894"/>
    </source>
</evidence>
<dbReference type="STRING" id="368408.Tpen_1096"/>
<accession>A1RZ65</accession>
<dbReference type="RefSeq" id="WP_011752760.1">
    <property type="nucleotide sequence ID" value="NC_008698.1"/>
</dbReference>
<dbReference type="Gene3D" id="3.30.360.10">
    <property type="entry name" value="Dihydrodipicolinate Reductase, domain 2"/>
    <property type="match status" value="1"/>
</dbReference>
<dbReference type="EMBL" id="CP000505">
    <property type="protein sequence ID" value="ABL78495.1"/>
    <property type="molecule type" value="Genomic_DNA"/>
</dbReference>
<keyword evidence="1" id="KW-0560">Oxidoreductase</keyword>
<feature type="domain" description="Gfo/Idh/MocA-like oxidoreductase N-terminal" evidence="2">
    <location>
        <begin position="3"/>
        <end position="128"/>
    </location>
</feature>
<gene>
    <name evidence="4" type="ordered locus">Tpen_1096</name>
</gene>
<evidence type="ECO:0000259" key="2">
    <source>
        <dbReference type="Pfam" id="PF01408"/>
    </source>
</evidence>
<dbReference type="HOGENOM" id="CLU_023194_17_0_2"/>
<dbReference type="Proteomes" id="UP000000641">
    <property type="component" value="Chromosome"/>
</dbReference>